<dbReference type="InterPro" id="IPR050250">
    <property type="entry name" value="Macrolide_Exporter_MacB"/>
</dbReference>
<gene>
    <name evidence="10" type="ORF">FR698_07740</name>
</gene>
<evidence type="ECO:0000256" key="2">
    <source>
        <dbReference type="ARBA" id="ARBA00022475"/>
    </source>
</evidence>
<dbReference type="GO" id="GO:0022857">
    <property type="term" value="F:transmembrane transporter activity"/>
    <property type="evidence" value="ECO:0007669"/>
    <property type="project" value="TreeGrafter"/>
</dbReference>
<sequence>MRLAIASESWRALGQNRLRSALTTLGMVIGVASVVLMLAIGQGTQATVNQAIASMGSNLIVVVPGATTQGGVRLGAGTAGPLTVADAEAIAALPEIADVAPMQSGVLQLVYGPHNWGTSVYGVTPAFWRIRGWDIETGSGFTEADVRSAARVAVLGRAVAENLFGTENPVGKTIRIRDLPFVVVGVLAPKGQSLDGRDQDDAVHVPLTTAQRQLFGMSVPGAIRFLVVQARSAEVMEQAQAEIRSLLRQRRRIAHGQEDDFTVRNLSAVAETAALSARTLSLTLGAIASISLVVGGIGIMNIMLVSVTERTREIGIRMAVGARRRDILVQFLLEAVWICSAGGLAGAALGIALAWLLSEAARMTVVVSLTAIAISFGFAAGIGVFFGFYPARKAARLQPVEALRHE</sequence>
<dbReference type="Proteomes" id="UP000321201">
    <property type="component" value="Unassembled WGS sequence"/>
</dbReference>
<evidence type="ECO:0000313" key="10">
    <source>
        <dbReference type="EMBL" id="TXF12127.1"/>
    </source>
</evidence>
<evidence type="ECO:0000256" key="7">
    <source>
        <dbReference type="SAM" id="Phobius"/>
    </source>
</evidence>
<dbReference type="PANTHER" id="PTHR30572:SF4">
    <property type="entry name" value="ABC TRANSPORTER PERMEASE YTRF"/>
    <property type="match status" value="1"/>
</dbReference>
<name>A0A5C7EJ52_9PROT</name>
<evidence type="ECO:0000313" key="11">
    <source>
        <dbReference type="Proteomes" id="UP000321201"/>
    </source>
</evidence>
<dbReference type="InterPro" id="IPR003838">
    <property type="entry name" value="ABC3_permease_C"/>
</dbReference>
<evidence type="ECO:0000256" key="4">
    <source>
        <dbReference type="ARBA" id="ARBA00022989"/>
    </source>
</evidence>
<dbReference type="GO" id="GO:0005886">
    <property type="term" value="C:plasma membrane"/>
    <property type="evidence" value="ECO:0007669"/>
    <property type="project" value="UniProtKB-SubCell"/>
</dbReference>
<comment type="subcellular location">
    <subcellularLocation>
        <location evidence="1">Cell membrane</location>
        <topology evidence="1">Multi-pass membrane protein</topology>
    </subcellularLocation>
</comment>
<evidence type="ECO:0000256" key="5">
    <source>
        <dbReference type="ARBA" id="ARBA00023136"/>
    </source>
</evidence>
<keyword evidence="11" id="KW-1185">Reference proteome</keyword>
<dbReference type="InParanoid" id="A0A5C7EJ52"/>
<dbReference type="Pfam" id="PF02687">
    <property type="entry name" value="FtsX"/>
    <property type="match status" value="1"/>
</dbReference>
<evidence type="ECO:0000256" key="1">
    <source>
        <dbReference type="ARBA" id="ARBA00004651"/>
    </source>
</evidence>
<organism evidence="10 11">
    <name type="scientific">Pelomicrobium methylotrophicum</name>
    <dbReference type="NCBI Taxonomy" id="2602750"/>
    <lineage>
        <taxon>Bacteria</taxon>
        <taxon>Pseudomonadati</taxon>
        <taxon>Pseudomonadota</taxon>
        <taxon>Hydrogenophilia</taxon>
        <taxon>Hydrogenophilia incertae sedis</taxon>
        <taxon>Pelomicrobium</taxon>
    </lineage>
</organism>
<keyword evidence="3 7" id="KW-0812">Transmembrane</keyword>
<feature type="transmembrane region" description="Helical" evidence="7">
    <location>
        <begin position="328"/>
        <end position="357"/>
    </location>
</feature>
<dbReference type="EMBL" id="VPFL01000008">
    <property type="protein sequence ID" value="TXF12127.1"/>
    <property type="molecule type" value="Genomic_DNA"/>
</dbReference>
<feature type="transmembrane region" description="Helical" evidence="7">
    <location>
        <begin position="21"/>
        <end position="40"/>
    </location>
</feature>
<protein>
    <submittedName>
        <fullName evidence="10">FtsX-like permease family protein</fullName>
    </submittedName>
</protein>
<accession>A0A5C7EJ52</accession>
<feature type="domain" description="MacB-like periplasmic core" evidence="9">
    <location>
        <begin position="20"/>
        <end position="245"/>
    </location>
</feature>
<feature type="transmembrane region" description="Helical" evidence="7">
    <location>
        <begin position="363"/>
        <end position="389"/>
    </location>
</feature>
<keyword evidence="5 7" id="KW-0472">Membrane</keyword>
<comment type="similarity">
    <text evidence="6">Belongs to the ABC-4 integral membrane protein family.</text>
</comment>
<evidence type="ECO:0000259" key="9">
    <source>
        <dbReference type="Pfam" id="PF12704"/>
    </source>
</evidence>
<evidence type="ECO:0000256" key="3">
    <source>
        <dbReference type="ARBA" id="ARBA00022692"/>
    </source>
</evidence>
<dbReference type="InterPro" id="IPR025857">
    <property type="entry name" value="MacB_PCD"/>
</dbReference>
<dbReference type="AlphaFoldDB" id="A0A5C7EJ52"/>
<keyword evidence="2" id="KW-1003">Cell membrane</keyword>
<proteinExistence type="inferred from homology"/>
<reference evidence="10 11" key="1">
    <citation type="submission" date="2019-08" db="EMBL/GenBank/DDBJ databases">
        <title>Pelomicrobium methylotrophicum gen. nov., sp. nov. a moderately thermophilic, facultatively anaerobic, lithoautotrophic and methylotrophic bacterium isolated from a terrestrial mud volcano.</title>
        <authorList>
            <person name="Slobodkina G.B."/>
            <person name="Merkel A.Y."/>
            <person name="Slobodkin A.I."/>
        </authorList>
    </citation>
    <scope>NUCLEOTIDE SEQUENCE [LARGE SCALE GENOMIC DNA]</scope>
    <source>
        <strain evidence="10 11">SM250</strain>
    </source>
</reference>
<dbReference type="PANTHER" id="PTHR30572">
    <property type="entry name" value="MEMBRANE COMPONENT OF TRANSPORTER-RELATED"/>
    <property type="match status" value="1"/>
</dbReference>
<feature type="domain" description="ABC3 transporter permease C-terminal" evidence="8">
    <location>
        <begin position="286"/>
        <end position="399"/>
    </location>
</feature>
<dbReference type="Pfam" id="PF12704">
    <property type="entry name" value="MacB_PCD"/>
    <property type="match status" value="1"/>
</dbReference>
<dbReference type="OrthoDB" id="4814201at2"/>
<dbReference type="FunCoup" id="A0A5C7EJ52">
    <property type="interactions" value="241"/>
</dbReference>
<dbReference type="RefSeq" id="WP_147799619.1">
    <property type="nucleotide sequence ID" value="NZ_VPFL01000008.1"/>
</dbReference>
<keyword evidence="4 7" id="KW-1133">Transmembrane helix</keyword>
<comment type="caution">
    <text evidence="10">The sequence shown here is derived from an EMBL/GenBank/DDBJ whole genome shotgun (WGS) entry which is preliminary data.</text>
</comment>
<evidence type="ECO:0000256" key="6">
    <source>
        <dbReference type="ARBA" id="ARBA00038076"/>
    </source>
</evidence>
<feature type="transmembrane region" description="Helical" evidence="7">
    <location>
        <begin position="282"/>
        <end position="307"/>
    </location>
</feature>
<evidence type="ECO:0000259" key="8">
    <source>
        <dbReference type="Pfam" id="PF02687"/>
    </source>
</evidence>